<dbReference type="GO" id="GO:0005524">
    <property type="term" value="F:ATP binding"/>
    <property type="evidence" value="ECO:0007669"/>
    <property type="project" value="InterPro"/>
</dbReference>
<dbReference type="GO" id="GO:0016787">
    <property type="term" value="F:hydrolase activity"/>
    <property type="evidence" value="ECO:0007669"/>
    <property type="project" value="InterPro"/>
</dbReference>
<proteinExistence type="predicted"/>
<organism evidence="4 5">
    <name type="scientific">Gemmiger formicilis</name>
    <dbReference type="NCBI Taxonomy" id="745368"/>
    <lineage>
        <taxon>Bacteria</taxon>
        <taxon>Bacillati</taxon>
        <taxon>Bacillota</taxon>
        <taxon>Clostridia</taxon>
        <taxon>Eubacteriales</taxon>
        <taxon>Gemmiger</taxon>
    </lineage>
</organism>
<dbReference type="Pfam" id="PF04851">
    <property type="entry name" value="ResIII"/>
    <property type="match status" value="1"/>
</dbReference>
<dbReference type="EMBL" id="FUYF01000008">
    <property type="protein sequence ID" value="SKA87261.1"/>
    <property type="molecule type" value="Genomic_DNA"/>
</dbReference>
<evidence type="ECO:0000256" key="2">
    <source>
        <dbReference type="SAM" id="MobiDB-lite"/>
    </source>
</evidence>
<dbReference type="PANTHER" id="PTHR41313:SF1">
    <property type="entry name" value="DNA METHYLASE ADENINE-SPECIFIC DOMAIN-CONTAINING PROTEIN"/>
    <property type="match status" value="1"/>
</dbReference>
<dbReference type="Gene3D" id="3.40.50.300">
    <property type="entry name" value="P-loop containing nucleotide triphosphate hydrolases"/>
    <property type="match status" value="2"/>
</dbReference>
<dbReference type="Proteomes" id="UP000190286">
    <property type="component" value="Unassembled WGS sequence"/>
</dbReference>
<dbReference type="Gene3D" id="3.40.50.150">
    <property type="entry name" value="Vaccinia Virus protein VP39"/>
    <property type="match status" value="1"/>
</dbReference>
<evidence type="ECO:0000313" key="4">
    <source>
        <dbReference type="EMBL" id="SKA87261.1"/>
    </source>
</evidence>
<feature type="domain" description="Helicase ATP-binding" evidence="3">
    <location>
        <begin position="1286"/>
        <end position="1524"/>
    </location>
</feature>
<dbReference type="GO" id="GO:0032259">
    <property type="term" value="P:methylation"/>
    <property type="evidence" value="ECO:0007669"/>
    <property type="project" value="UniProtKB-KW"/>
</dbReference>
<dbReference type="GO" id="GO:0003677">
    <property type="term" value="F:DNA binding"/>
    <property type="evidence" value="ECO:0007669"/>
    <property type="project" value="InterPro"/>
</dbReference>
<dbReference type="PANTHER" id="PTHR41313">
    <property type="entry name" value="ADENINE-SPECIFIC METHYLTRANSFERASE"/>
    <property type="match status" value="1"/>
</dbReference>
<evidence type="ECO:0000259" key="3">
    <source>
        <dbReference type="SMART" id="SM00487"/>
    </source>
</evidence>
<keyword evidence="1" id="KW-0175">Coiled coil</keyword>
<dbReference type="SUPFAM" id="SSF52540">
    <property type="entry name" value="P-loop containing nucleoside triphosphate hydrolases"/>
    <property type="match status" value="2"/>
</dbReference>
<reference evidence="4 5" key="1">
    <citation type="submission" date="2017-02" db="EMBL/GenBank/DDBJ databases">
        <authorList>
            <person name="Peterson S.W."/>
        </authorList>
    </citation>
    <scope>NUCLEOTIDE SEQUENCE [LARGE SCALE GENOMIC DNA]</scope>
    <source>
        <strain evidence="4 5">ATCC 27749</strain>
    </source>
</reference>
<dbReference type="InterPro" id="IPR029063">
    <property type="entry name" value="SAM-dependent_MTases_sf"/>
</dbReference>
<dbReference type="InterPro" id="IPR014001">
    <property type="entry name" value="Helicase_ATP-bd"/>
</dbReference>
<sequence length="2115" mass="238638">MPPLSDELILGLLAKESSSRADNAAILEYFNEHPDLAERSAFCKHCYKQIYTYLFVDDHTVGFIRHDMYLELWEGNYLTKTAQVNLTWDAVAAKIADLIEQGRLMVPIKAAPVQQQMEQLTLTPEDSEKAGLPSHEQQAKNIDLAAEAKKWNKPIIDASGKYITEQDITDALCKGGGFEDSKFRIQQYLSAQVLPIEEDQARWLKKEYGIGGGTWIFRDGGHGFLDHMGKNLEITRRTEDGEYRRVLKWKEVAQRLRLLVYNDQYLTDAEKAPYQAWAAEQQAARAANDAALAHAKHAITDFCENEGLNEPNFSDLTRVEFAYSTTEDDEHEIQVYANLLRNEIRYEVDGNIVHIDYFQDNHELAAQGIENSAFSDFINTAEAEFEKHHPTTRKVEKSPVTIGSTVYLEDARPFTVEEIGRENIHLRDESFPLVGRAVSHEEFARLLAANPKNAALSAPEVPSRQEQPEETAEPIVGEVIEEPSPFVAQVMADVERLSAEDEPYHREPITYEAPYLDNLPTAPREKFAANIAAIQKLKEIEQRVANGGSPAFEDEQRILAQYTGWGGLSDAFDPNKSTWSNEYSQLKAALSESEYEAARSSTLTAFYTPATVIHPIYRALERFGVKGGKILEPSMGTGAFLAHGHFGSSDAKFYGVELDSITGRISKQLYQKANIQVTGYENALLPDNYFDCVMGNVPFGNFQVNDPQYNRLHFPIHDYFFAKSIDKLRTGGIMAFITSSGTLDKKDDRARKYIAERCDLIGAVRLPNNAFKGSGTKIMTDVIFLQKRDTLRQQDEPWLHLAEDANGITMNHYFVEHPEMICGKMEIVSGPYGPTPTCQPIDPDAVDRFGKPLLETQIDTAMQHLTATLTKAEISVQEESGEDTKYIDADPFVRNFSYTVKDDKIYYREGAVMRECNPNAASAERIRKLVELRDTTRALIDAQLQDLSDEEIHRLQAQLNRQYDAFRAKHGLINSRSAELSFRDDSSYYLLCSLENVDEKGNFISKSDMFTKRTIRSAQIPDHADTASDALALSIGEHAKVDMPYMMHLTGKDEATLAKELAGVIFVEPFRKQEDGSPVYLMADEYLSGNVREKLRIAHVAADQDPAFRINVEALEQVQPKDLTAGEITVRLGVTWIGPEIIKQFADELFQSTYREQKIAVSYNEYLNNWYISNKSQGNDNIRVTNTYGTKRINGYHLLENALNLRATKIYDTIYDENGKEQHKLNGPATEEAQAKQRMIEDAFKDWIFKDRERRESLVALYNEKFNCIRPREYDGSHIQFFGMNPEIALRPHQRNAIAHILYGHNTLLAHVVGAGKTYEMVAAAMEKKRLGLCSKTLVAVPNHLTGQFASEALKLYPNANILVTTQRDFEKSNRKRFCAKIATGNYDIVVIGHSQFEKIPLSDARKAEFIRKQIDELEIQLESMDNSDSRLTVKQLESKKKQLKTKLSNLLDAPKRDDVVTFEELGADSLMVDEAHNFKNLMTVTKMHNIAGISTTESQKASDLFMKCQYLDEITGARGVTFATGTPISNSMTELYTMQRYLQQYTLERNGLANFDSWAATFGETVTAIELAPEGTGYRTKTRFARFFNLPELMAMFKECADIQTADMLKLPVPSLVGGKPTNIQLKPSEIQKQMVTELGERADKIRNKMVKPYEDNMLKITNDGRKLALDQRLIDPDLPDDPDSKVNICVGKIFEIWEQTMPQRSAQLVFCDLSTPKAGVFNVYDDMKAKLIERGIPETEIAFIHEANTDARKTELFGKVRSGAVRVLMGSTAKMGAGTNVQKRLIALHHLDVPWRPSDIEQREGRILRQGNENKAVYVFRYVTEGTFDAYSWQLIENKQKFIGQIMTSKSPARSCNDMDEAALSYAEVKALAAGNPLIKEKMDLDVQLTRLKTLKAAHDSQRYELENKIAIGFPAEIRKCKEQIENATVDAVTVKEHSVVDADGKDVFCIQLEKEVYYEKEPAGKALLGLLGLALNSDKPVPIGYFKGMELQIQHLSFGNEYHARLVGSGTYSTQLGADVLGNLTRLSNLANGIEPSIEKTRNMQIQLEQQLASAEEEVKRPFPQAAELAEKSSRLAVLEGLLNMNDKDIVTDTEPEQQCQTDNRQRGQEER</sequence>
<keyword evidence="5" id="KW-1185">Reference proteome</keyword>
<dbReference type="InterPro" id="IPR027417">
    <property type="entry name" value="P-loop_NTPase"/>
</dbReference>
<keyword evidence="4" id="KW-0808">Transferase</keyword>
<dbReference type="SMART" id="SM00487">
    <property type="entry name" value="DEXDc"/>
    <property type="match status" value="1"/>
</dbReference>
<feature type="coiled-coil region" evidence="1">
    <location>
        <begin position="1408"/>
        <end position="1454"/>
    </location>
</feature>
<dbReference type="InterPro" id="IPR052933">
    <property type="entry name" value="DNA_Protect_Modify"/>
</dbReference>
<dbReference type="GO" id="GO:0008170">
    <property type="term" value="F:N-methyltransferase activity"/>
    <property type="evidence" value="ECO:0007669"/>
    <property type="project" value="InterPro"/>
</dbReference>
<name>A0A1T4XDZ3_9FIRM</name>
<keyword evidence="4" id="KW-0489">Methyltransferase</keyword>
<dbReference type="SUPFAM" id="SSF53335">
    <property type="entry name" value="S-adenosyl-L-methionine-dependent methyltransferases"/>
    <property type="match status" value="1"/>
</dbReference>
<dbReference type="Pfam" id="PF02384">
    <property type="entry name" value="N6_Mtase"/>
    <property type="match status" value="1"/>
</dbReference>
<gene>
    <name evidence="4" type="ORF">SAMN02745178_01709</name>
</gene>
<dbReference type="PRINTS" id="PR00507">
    <property type="entry name" value="N12N6MTFRASE"/>
</dbReference>
<accession>A0A1T4XDZ3</accession>
<dbReference type="InterPro" id="IPR003356">
    <property type="entry name" value="DNA_methylase_A-5"/>
</dbReference>
<protein>
    <submittedName>
        <fullName evidence="4">Adenine-specific DNA methylase, N12 class</fullName>
    </submittedName>
</protein>
<dbReference type="STRING" id="745368.SAMN02745178_01709"/>
<feature type="region of interest" description="Disordered" evidence="2">
    <location>
        <begin position="2090"/>
        <end position="2115"/>
    </location>
</feature>
<dbReference type="CDD" id="cd02440">
    <property type="entry name" value="AdoMet_MTases"/>
    <property type="match status" value="1"/>
</dbReference>
<evidence type="ECO:0000256" key="1">
    <source>
        <dbReference type="SAM" id="Coils"/>
    </source>
</evidence>
<evidence type="ECO:0000313" key="5">
    <source>
        <dbReference type="Proteomes" id="UP000190286"/>
    </source>
</evidence>
<dbReference type="InterPro" id="IPR006935">
    <property type="entry name" value="Helicase/UvrB_N"/>
</dbReference>